<name>A0A6A6INA2_9PLEO</name>
<dbReference type="Proteomes" id="UP000800094">
    <property type="component" value="Unassembled WGS sequence"/>
</dbReference>
<gene>
    <name evidence="2" type="ORF">BU26DRAFT_246352</name>
</gene>
<feature type="region of interest" description="Disordered" evidence="1">
    <location>
        <begin position="14"/>
        <end position="89"/>
    </location>
</feature>
<feature type="compositionally biased region" description="Polar residues" evidence="1">
    <location>
        <begin position="44"/>
        <end position="54"/>
    </location>
</feature>
<sequence>MMPHHRAMLLSMQHQTPARAGRGRTANGGAAPEIAAISAPHSPGTRSPPASSESCAHRPRPPACPQPPSVGARHRRGLRPAASSLPSLPIRREKARRCLLHRNREWSPSLKPLQHANVNFAQPARYSCLHRATGVNNTDTTPSPPSTNPTRLTA</sequence>
<feature type="region of interest" description="Disordered" evidence="1">
    <location>
        <begin position="132"/>
        <end position="154"/>
    </location>
</feature>
<evidence type="ECO:0000313" key="2">
    <source>
        <dbReference type="EMBL" id="KAF2251866.1"/>
    </source>
</evidence>
<evidence type="ECO:0000256" key="1">
    <source>
        <dbReference type="SAM" id="MobiDB-lite"/>
    </source>
</evidence>
<protein>
    <submittedName>
        <fullName evidence="2">Uncharacterized protein</fullName>
    </submittedName>
</protein>
<proteinExistence type="predicted"/>
<dbReference type="EMBL" id="ML987192">
    <property type="protein sequence ID" value="KAF2251866.1"/>
    <property type="molecule type" value="Genomic_DNA"/>
</dbReference>
<dbReference type="RefSeq" id="XP_033686870.1">
    <property type="nucleotide sequence ID" value="XM_033821081.1"/>
</dbReference>
<feature type="compositionally biased region" description="Low complexity" evidence="1">
    <location>
        <begin position="18"/>
        <end position="31"/>
    </location>
</feature>
<organism evidence="2 3">
    <name type="scientific">Trematosphaeria pertusa</name>
    <dbReference type="NCBI Taxonomy" id="390896"/>
    <lineage>
        <taxon>Eukaryota</taxon>
        <taxon>Fungi</taxon>
        <taxon>Dikarya</taxon>
        <taxon>Ascomycota</taxon>
        <taxon>Pezizomycotina</taxon>
        <taxon>Dothideomycetes</taxon>
        <taxon>Pleosporomycetidae</taxon>
        <taxon>Pleosporales</taxon>
        <taxon>Massarineae</taxon>
        <taxon>Trematosphaeriaceae</taxon>
        <taxon>Trematosphaeria</taxon>
    </lineage>
</organism>
<dbReference type="GeneID" id="54574411"/>
<dbReference type="AlphaFoldDB" id="A0A6A6INA2"/>
<reference evidence="2" key="1">
    <citation type="journal article" date="2020" name="Stud. Mycol.">
        <title>101 Dothideomycetes genomes: a test case for predicting lifestyles and emergence of pathogens.</title>
        <authorList>
            <person name="Haridas S."/>
            <person name="Albert R."/>
            <person name="Binder M."/>
            <person name="Bloem J."/>
            <person name="Labutti K."/>
            <person name="Salamov A."/>
            <person name="Andreopoulos B."/>
            <person name="Baker S."/>
            <person name="Barry K."/>
            <person name="Bills G."/>
            <person name="Bluhm B."/>
            <person name="Cannon C."/>
            <person name="Castanera R."/>
            <person name="Culley D."/>
            <person name="Daum C."/>
            <person name="Ezra D."/>
            <person name="Gonzalez J."/>
            <person name="Henrissat B."/>
            <person name="Kuo A."/>
            <person name="Liang C."/>
            <person name="Lipzen A."/>
            <person name="Lutzoni F."/>
            <person name="Magnuson J."/>
            <person name="Mondo S."/>
            <person name="Nolan M."/>
            <person name="Ohm R."/>
            <person name="Pangilinan J."/>
            <person name="Park H.-J."/>
            <person name="Ramirez L."/>
            <person name="Alfaro M."/>
            <person name="Sun H."/>
            <person name="Tritt A."/>
            <person name="Yoshinaga Y."/>
            <person name="Zwiers L.-H."/>
            <person name="Turgeon B."/>
            <person name="Goodwin S."/>
            <person name="Spatafora J."/>
            <person name="Crous P."/>
            <person name="Grigoriev I."/>
        </authorList>
    </citation>
    <scope>NUCLEOTIDE SEQUENCE</scope>
    <source>
        <strain evidence="2">CBS 122368</strain>
    </source>
</reference>
<accession>A0A6A6INA2</accession>
<keyword evidence="3" id="KW-1185">Reference proteome</keyword>
<evidence type="ECO:0000313" key="3">
    <source>
        <dbReference type="Proteomes" id="UP000800094"/>
    </source>
</evidence>